<dbReference type="InParanoid" id="E5QZL1"/>
<dbReference type="GeneID" id="10031646"/>
<accession>E5QZL1</accession>
<dbReference type="HOGENOM" id="CLU_1854749_0_0_1"/>
<feature type="region of interest" description="Disordered" evidence="1">
    <location>
        <begin position="37"/>
        <end position="60"/>
    </location>
</feature>
<evidence type="ECO:0000313" key="2">
    <source>
        <dbReference type="EMBL" id="EFQ97377.1"/>
    </source>
</evidence>
<dbReference type="EMBL" id="DS989822">
    <property type="protein sequence ID" value="EFQ97377.1"/>
    <property type="molecule type" value="Genomic_DNA"/>
</dbReference>
<dbReference type="Proteomes" id="UP000002669">
    <property type="component" value="Unassembled WGS sequence"/>
</dbReference>
<dbReference type="VEuPathDB" id="FungiDB:MGYG_00417"/>
<organism evidence="3">
    <name type="scientific">Arthroderma gypseum (strain ATCC MYA-4604 / CBS 118893)</name>
    <name type="common">Microsporum gypseum</name>
    <dbReference type="NCBI Taxonomy" id="535722"/>
    <lineage>
        <taxon>Eukaryota</taxon>
        <taxon>Fungi</taxon>
        <taxon>Dikarya</taxon>
        <taxon>Ascomycota</taxon>
        <taxon>Pezizomycotina</taxon>
        <taxon>Eurotiomycetes</taxon>
        <taxon>Eurotiomycetidae</taxon>
        <taxon>Onygenales</taxon>
        <taxon>Arthrodermataceae</taxon>
        <taxon>Nannizzia</taxon>
    </lineage>
</organism>
<reference evidence="3" key="1">
    <citation type="journal article" date="2012" name="MBio">
        <title>Comparative genome analysis of Trichophyton rubrum and related dermatophytes reveals candidate genes involved in infection.</title>
        <authorList>
            <person name="Martinez D.A."/>
            <person name="Oliver B.G."/>
            <person name="Graeser Y."/>
            <person name="Goldberg J.M."/>
            <person name="Li W."/>
            <person name="Martinez-Rossi N.M."/>
            <person name="Monod M."/>
            <person name="Shelest E."/>
            <person name="Barton R.C."/>
            <person name="Birch E."/>
            <person name="Brakhage A.A."/>
            <person name="Chen Z."/>
            <person name="Gurr S.J."/>
            <person name="Heiman D."/>
            <person name="Heitman J."/>
            <person name="Kosti I."/>
            <person name="Rossi A."/>
            <person name="Saif S."/>
            <person name="Samalova M."/>
            <person name="Saunders C.W."/>
            <person name="Shea T."/>
            <person name="Summerbell R.C."/>
            <person name="Xu J."/>
            <person name="Young S."/>
            <person name="Zeng Q."/>
            <person name="Birren B.W."/>
            <person name="Cuomo C.A."/>
            <person name="White T.C."/>
        </authorList>
    </citation>
    <scope>NUCLEOTIDE SEQUENCE [LARGE SCALE GENOMIC DNA]</scope>
    <source>
        <strain evidence="3">ATCC MYA-4604 / CBS 118893</strain>
    </source>
</reference>
<gene>
    <name evidence="2" type="ORF">MGYG_00417</name>
</gene>
<sequence>MHEIVCRDILYETWMNGQGSKERASPSLLHERHGNLGEEECQRGQPRAPARGEDGAANGTDTLVPPITKLWAWILRRHVAVFPGEDLIIVLLVSGIPVARSKGSLRRGMRQSTPYPATVKRLLVVAVDQKSQYSPSMY</sequence>
<keyword evidence="3" id="KW-1185">Reference proteome</keyword>
<dbReference type="AlphaFoldDB" id="E5QZL1"/>
<proteinExistence type="predicted"/>
<protein>
    <submittedName>
        <fullName evidence="2">Uncharacterized protein</fullName>
    </submittedName>
</protein>
<evidence type="ECO:0000313" key="3">
    <source>
        <dbReference type="Proteomes" id="UP000002669"/>
    </source>
</evidence>
<evidence type="ECO:0000256" key="1">
    <source>
        <dbReference type="SAM" id="MobiDB-lite"/>
    </source>
</evidence>
<name>E5QZL1_ARTGP</name>
<dbReference type="RefSeq" id="XP_003176329.1">
    <property type="nucleotide sequence ID" value="XM_003176281.1"/>
</dbReference>